<evidence type="ECO:0000256" key="2">
    <source>
        <dbReference type="ARBA" id="ARBA00003120"/>
    </source>
</evidence>
<keyword evidence="6" id="KW-0479">Metal-binding</keyword>
<dbReference type="Pfam" id="PF00266">
    <property type="entry name" value="Aminotran_5"/>
    <property type="match status" value="1"/>
</dbReference>
<evidence type="ECO:0000256" key="7">
    <source>
        <dbReference type="ARBA" id="ARBA00022898"/>
    </source>
</evidence>
<dbReference type="SUPFAM" id="SSF53383">
    <property type="entry name" value="PLP-dependent transferases"/>
    <property type="match status" value="1"/>
</dbReference>
<accession>A0A9X2LA64</accession>
<evidence type="ECO:0000256" key="1">
    <source>
        <dbReference type="ARBA" id="ARBA00001933"/>
    </source>
</evidence>
<evidence type="ECO:0000256" key="9">
    <source>
        <dbReference type="ARBA" id="ARBA00023014"/>
    </source>
</evidence>
<evidence type="ECO:0000313" key="12">
    <source>
        <dbReference type="EMBL" id="MCQ8185946.1"/>
    </source>
</evidence>
<keyword evidence="5" id="KW-0808">Transferase</keyword>
<sequence>MTLYSSSHGGERRERLYLDHNATSPLRPACCDAMLEAMEAPRNPSSVHAEGRAAKQMLERARKTVADSISAPVQSVVFTSGGTESDHLGVLGVVRGGPKVRRIFVTATEHPAVPAAAAKAGVPVETVPVLTDGTLDLAWLEERLARYDAQTEGPFLLCAMLANNETGVIHPIAEAARIVRRAGGYTLVDAVQALYKVEIDFSTLGADMLALSAHKAGGPVGVGALVVTPGLGIEPTQGGGGQEENRRAGTHNIPAIAGFGKLAEVASVAEYQQLAVIRDRIEAGLPSGVRAHGTEAPRLPNTSLITALGFSSQTALMSLDLGGIAVSAGSACSSGKVKKSSVLGAMGVPEEETQTALRISLGWNTPEDAAERFLSVWTGEYERIISRAA</sequence>
<dbReference type="InterPro" id="IPR000192">
    <property type="entry name" value="Aminotrans_V_dom"/>
</dbReference>
<reference evidence="12" key="1">
    <citation type="submission" date="2022-07" db="EMBL/GenBank/DDBJ databases">
        <title>Parvularcula maris sp. nov., an algicidal bacterium isolated from seawater.</title>
        <authorList>
            <person name="Li F."/>
        </authorList>
    </citation>
    <scope>NUCLEOTIDE SEQUENCE</scope>
    <source>
        <strain evidence="12">BGMRC 0090</strain>
    </source>
</reference>
<dbReference type="PIRSF" id="PIRSF005572">
    <property type="entry name" value="NifS"/>
    <property type="match status" value="1"/>
</dbReference>
<feature type="domain" description="Aminotransferase class V" evidence="11">
    <location>
        <begin position="17"/>
        <end position="372"/>
    </location>
</feature>
<dbReference type="GO" id="GO:0046872">
    <property type="term" value="F:metal ion binding"/>
    <property type="evidence" value="ECO:0007669"/>
    <property type="project" value="UniProtKB-KW"/>
</dbReference>
<dbReference type="RefSeq" id="WP_256619842.1">
    <property type="nucleotide sequence ID" value="NZ_JANIBC010000009.1"/>
</dbReference>
<keyword evidence="8" id="KW-0408">Iron</keyword>
<dbReference type="InterPro" id="IPR015422">
    <property type="entry name" value="PyrdxlP-dep_Trfase_small"/>
</dbReference>
<evidence type="ECO:0000256" key="6">
    <source>
        <dbReference type="ARBA" id="ARBA00022723"/>
    </source>
</evidence>
<evidence type="ECO:0000256" key="4">
    <source>
        <dbReference type="ARBA" id="ARBA00013558"/>
    </source>
</evidence>
<dbReference type="Gene3D" id="3.90.1150.10">
    <property type="entry name" value="Aspartate Aminotransferase, domain 1"/>
    <property type="match status" value="1"/>
</dbReference>
<comment type="function">
    <text evidence="2">Catalyzes the removal of elemental sulfur atoms from cysteine to produce alanine. Seems to participate in the biosynthesis of the nitrogenase metalloclusters by providing the inorganic sulfur required for the Fe-S core formation.</text>
</comment>
<evidence type="ECO:0000259" key="11">
    <source>
        <dbReference type="Pfam" id="PF00266"/>
    </source>
</evidence>
<dbReference type="InterPro" id="IPR015421">
    <property type="entry name" value="PyrdxlP-dep_Trfase_major"/>
</dbReference>
<evidence type="ECO:0000256" key="3">
    <source>
        <dbReference type="ARBA" id="ARBA00006490"/>
    </source>
</evidence>
<keyword evidence="7" id="KW-0663">Pyridoxal phosphate</keyword>
<comment type="catalytic activity">
    <reaction evidence="10">
        <text>(sulfur carrier)-H + L-cysteine = (sulfur carrier)-SH + L-alanine</text>
        <dbReference type="Rhea" id="RHEA:43892"/>
        <dbReference type="Rhea" id="RHEA-COMP:14737"/>
        <dbReference type="Rhea" id="RHEA-COMP:14739"/>
        <dbReference type="ChEBI" id="CHEBI:29917"/>
        <dbReference type="ChEBI" id="CHEBI:35235"/>
        <dbReference type="ChEBI" id="CHEBI:57972"/>
        <dbReference type="ChEBI" id="CHEBI:64428"/>
        <dbReference type="EC" id="2.8.1.7"/>
    </reaction>
</comment>
<evidence type="ECO:0000256" key="8">
    <source>
        <dbReference type="ARBA" id="ARBA00023004"/>
    </source>
</evidence>
<dbReference type="PANTHER" id="PTHR11601">
    <property type="entry name" value="CYSTEINE DESULFURYLASE FAMILY MEMBER"/>
    <property type="match status" value="1"/>
</dbReference>
<dbReference type="PANTHER" id="PTHR11601:SF34">
    <property type="entry name" value="CYSTEINE DESULFURASE"/>
    <property type="match status" value="1"/>
</dbReference>
<dbReference type="Gene3D" id="3.40.640.10">
    <property type="entry name" value="Type I PLP-dependent aspartate aminotransferase-like (Major domain)"/>
    <property type="match status" value="1"/>
</dbReference>
<keyword evidence="9" id="KW-0411">Iron-sulfur</keyword>
<comment type="similarity">
    <text evidence="3">Belongs to the class-V pyridoxal-phosphate-dependent aminotransferase family. NifS/IscS subfamily.</text>
</comment>
<protein>
    <recommendedName>
        <fullName evidence="4">Cysteine desulfurase</fullName>
    </recommendedName>
</protein>
<dbReference type="InterPro" id="IPR016454">
    <property type="entry name" value="Cysteine_dSase"/>
</dbReference>
<comment type="cofactor">
    <cofactor evidence="1">
        <name>pyridoxal 5'-phosphate</name>
        <dbReference type="ChEBI" id="CHEBI:597326"/>
    </cofactor>
</comment>
<comment type="caution">
    <text evidence="12">The sequence shown here is derived from an EMBL/GenBank/DDBJ whole genome shotgun (WGS) entry which is preliminary data.</text>
</comment>
<evidence type="ECO:0000256" key="10">
    <source>
        <dbReference type="ARBA" id="ARBA00050776"/>
    </source>
</evidence>
<organism evidence="12 13">
    <name type="scientific">Parvularcula maris</name>
    <dbReference type="NCBI Taxonomy" id="2965077"/>
    <lineage>
        <taxon>Bacteria</taxon>
        <taxon>Pseudomonadati</taxon>
        <taxon>Pseudomonadota</taxon>
        <taxon>Alphaproteobacteria</taxon>
        <taxon>Parvularculales</taxon>
        <taxon>Parvularculaceae</taxon>
        <taxon>Parvularcula</taxon>
    </lineage>
</organism>
<dbReference type="GO" id="GO:0051536">
    <property type="term" value="F:iron-sulfur cluster binding"/>
    <property type="evidence" value="ECO:0007669"/>
    <property type="project" value="UniProtKB-KW"/>
</dbReference>
<dbReference type="GO" id="GO:0031071">
    <property type="term" value="F:cysteine desulfurase activity"/>
    <property type="evidence" value="ECO:0007669"/>
    <property type="project" value="UniProtKB-EC"/>
</dbReference>
<gene>
    <name evidence="12" type="ORF">NOG11_11150</name>
</gene>
<dbReference type="AlphaFoldDB" id="A0A9X2LA64"/>
<proteinExistence type="inferred from homology"/>
<dbReference type="InterPro" id="IPR015424">
    <property type="entry name" value="PyrdxlP-dep_Trfase"/>
</dbReference>
<dbReference type="Gene3D" id="1.10.260.50">
    <property type="match status" value="1"/>
</dbReference>
<keyword evidence="13" id="KW-1185">Reference proteome</keyword>
<evidence type="ECO:0000256" key="5">
    <source>
        <dbReference type="ARBA" id="ARBA00022679"/>
    </source>
</evidence>
<dbReference type="EMBL" id="JANIBC010000009">
    <property type="protein sequence ID" value="MCQ8185946.1"/>
    <property type="molecule type" value="Genomic_DNA"/>
</dbReference>
<dbReference type="Proteomes" id="UP001142610">
    <property type="component" value="Unassembled WGS sequence"/>
</dbReference>
<evidence type="ECO:0000313" key="13">
    <source>
        <dbReference type="Proteomes" id="UP001142610"/>
    </source>
</evidence>
<name>A0A9X2LA64_9PROT</name>